<accession>A0A3M7T597</accession>
<comment type="caution">
    <text evidence="1">The sequence shown here is derived from an EMBL/GenBank/DDBJ whole genome shotgun (WGS) entry which is preliminary data.</text>
</comment>
<reference evidence="1 2" key="1">
    <citation type="journal article" date="2018" name="Sci. Rep.">
        <title>Genomic signatures of local adaptation to the degree of environmental predictability in rotifers.</title>
        <authorList>
            <person name="Franch-Gras L."/>
            <person name="Hahn C."/>
            <person name="Garcia-Roger E.M."/>
            <person name="Carmona M.J."/>
            <person name="Serra M."/>
            <person name="Gomez A."/>
        </authorList>
    </citation>
    <scope>NUCLEOTIDE SEQUENCE [LARGE SCALE GENOMIC DNA]</scope>
    <source>
        <strain evidence="1">HYR1</strain>
    </source>
</reference>
<name>A0A3M7T597_BRAPC</name>
<gene>
    <name evidence="1" type="ORF">BpHYR1_008511</name>
</gene>
<protein>
    <submittedName>
        <fullName evidence="1">Uncharacterized protein</fullName>
    </submittedName>
</protein>
<dbReference type="AlphaFoldDB" id="A0A3M7T597"/>
<proteinExistence type="predicted"/>
<evidence type="ECO:0000313" key="1">
    <source>
        <dbReference type="EMBL" id="RNA42998.1"/>
    </source>
</evidence>
<dbReference type="Proteomes" id="UP000276133">
    <property type="component" value="Unassembled WGS sequence"/>
</dbReference>
<sequence length="147" mass="16827">MFNSLMPNTLLSSPHHQTMSLALPTTLNSTSNHTTQTNGFKMLFELESNTTLNKTLINLLKSSFFIKKSINWQPVKYELIVNNKLMQEFEHSTPIQSMNIICAVKYSKYLLFTFNIISSNFSRKLASSCNRNHCVLTNYGLININID</sequence>
<organism evidence="1 2">
    <name type="scientific">Brachionus plicatilis</name>
    <name type="common">Marine rotifer</name>
    <name type="synonym">Brachionus muelleri</name>
    <dbReference type="NCBI Taxonomy" id="10195"/>
    <lineage>
        <taxon>Eukaryota</taxon>
        <taxon>Metazoa</taxon>
        <taxon>Spiralia</taxon>
        <taxon>Gnathifera</taxon>
        <taxon>Rotifera</taxon>
        <taxon>Eurotatoria</taxon>
        <taxon>Monogononta</taxon>
        <taxon>Pseudotrocha</taxon>
        <taxon>Ploima</taxon>
        <taxon>Brachionidae</taxon>
        <taxon>Brachionus</taxon>
    </lineage>
</organism>
<keyword evidence="2" id="KW-1185">Reference proteome</keyword>
<dbReference type="EMBL" id="REGN01000289">
    <property type="protein sequence ID" value="RNA42998.1"/>
    <property type="molecule type" value="Genomic_DNA"/>
</dbReference>
<evidence type="ECO:0000313" key="2">
    <source>
        <dbReference type="Proteomes" id="UP000276133"/>
    </source>
</evidence>